<gene>
    <name evidence="2" type="ORF">LARSCL_LOCUS21407</name>
</gene>
<evidence type="ECO:0000313" key="3">
    <source>
        <dbReference type="Proteomes" id="UP001497382"/>
    </source>
</evidence>
<feature type="region of interest" description="Disordered" evidence="1">
    <location>
        <begin position="21"/>
        <end position="41"/>
    </location>
</feature>
<dbReference type="EMBL" id="CAXIEN010000505">
    <property type="protein sequence ID" value="CAL1299528.1"/>
    <property type="molecule type" value="Genomic_DNA"/>
</dbReference>
<evidence type="ECO:0000256" key="1">
    <source>
        <dbReference type="SAM" id="MobiDB-lite"/>
    </source>
</evidence>
<keyword evidence="3" id="KW-1185">Reference proteome</keyword>
<proteinExistence type="predicted"/>
<protein>
    <submittedName>
        <fullName evidence="2">Uncharacterized protein</fullName>
    </submittedName>
</protein>
<comment type="caution">
    <text evidence="2">The sequence shown here is derived from an EMBL/GenBank/DDBJ whole genome shotgun (WGS) entry which is preliminary data.</text>
</comment>
<dbReference type="AlphaFoldDB" id="A0AAV2BTA5"/>
<organism evidence="2 3">
    <name type="scientific">Larinioides sclopetarius</name>
    <dbReference type="NCBI Taxonomy" id="280406"/>
    <lineage>
        <taxon>Eukaryota</taxon>
        <taxon>Metazoa</taxon>
        <taxon>Ecdysozoa</taxon>
        <taxon>Arthropoda</taxon>
        <taxon>Chelicerata</taxon>
        <taxon>Arachnida</taxon>
        <taxon>Araneae</taxon>
        <taxon>Araneomorphae</taxon>
        <taxon>Entelegynae</taxon>
        <taxon>Araneoidea</taxon>
        <taxon>Araneidae</taxon>
        <taxon>Larinioides</taxon>
    </lineage>
</organism>
<name>A0AAV2BTA5_9ARAC</name>
<reference evidence="2 3" key="1">
    <citation type="submission" date="2024-04" db="EMBL/GenBank/DDBJ databases">
        <authorList>
            <person name="Rising A."/>
            <person name="Reimegard J."/>
            <person name="Sonavane S."/>
            <person name="Akerstrom W."/>
            <person name="Nylinder S."/>
            <person name="Hedman E."/>
            <person name="Kallberg Y."/>
        </authorList>
    </citation>
    <scope>NUCLEOTIDE SEQUENCE [LARGE SCALE GENOMIC DNA]</scope>
</reference>
<feature type="compositionally biased region" description="Low complexity" evidence="1">
    <location>
        <begin position="30"/>
        <end position="39"/>
    </location>
</feature>
<dbReference type="Proteomes" id="UP001497382">
    <property type="component" value="Unassembled WGS sequence"/>
</dbReference>
<evidence type="ECO:0000313" key="2">
    <source>
        <dbReference type="EMBL" id="CAL1299528.1"/>
    </source>
</evidence>
<sequence>MVSRTGGQFLPTGKLDFPESKGRFHGQWASSSRQGSSISPRTREDHCYAFEKKMAIPSLNSDMAYKVVAGVLERRLRKTRLLDKLKTEVHTFQGKSIQIWMKLPASVNAGCFGNQNWITVLNQST</sequence>
<accession>A0AAV2BTA5</accession>